<keyword evidence="6 9" id="KW-0119">Carbohydrate metabolism</keyword>
<dbReference type="RefSeq" id="WP_353984646.1">
    <property type="nucleotide sequence ID" value="NZ_JBEWLY010000019.1"/>
</dbReference>
<evidence type="ECO:0000256" key="8">
    <source>
        <dbReference type="ARBA" id="ARBA00023326"/>
    </source>
</evidence>
<sequence length="360" mass="39401">MAEFTRGWARREFIIGALACSACGPQADGAGGKIVAGLSVPLKEASTLPIGTAITAADLADAQLVRLIKENFSQLTPASEMKMGVVINDQGKLNFGAAERLASFASDNDMRLHGHTLVWYRVEPSFFLGLADDPKKFRAEYLRYIDKFLRRFKGRVSGWDVVNEPISADGTGLRDSVWSRTLGKERYIALAFKQAAASDPNAVAFINEYGLEARPAKRLAYMRLIERLLKKDVPIGGVGTQTHISVDLPERAVADTLRDLASFGLPVHVSELDITLGRGAAATAGKLKLQARRARQVVEAYMQLPSKQRYAITLWGVRDRDSWLRMPPYDPDSDRPLAFDDKGQPKPMLSALAAALKGAS</sequence>
<keyword evidence="8 9" id="KW-0624">Polysaccharide degradation</keyword>
<protein>
    <recommendedName>
        <fullName evidence="9">Beta-xylanase</fullName>
        <ecNumber evidence="9">3.2.1.8</ecNumber>
    </recommendedName>
</protein>
<comment type="catalytic activity">
    <reaction evidence="1 9">
        <text>Endohydrolysis of (1-&gt;4)-beta-D-xylosidic linkages in xylans.</text>
        <dbReference type="EC" id="3.2.1.8"/>
    </reaction>
</comment>
<dbReference type="PRINTS" id="PR00134">
    <property type="entry name" value="GLHYDRLASE10"/>
</dbReference>
<accession>A0ABV2D2Q4</accession>
<keyword evidence="3" id="KW-0858">Xylan degradation</keyword>
<proteinExistence type="inferred from homology"/>
<evidence type="ECO:0000313" key="12">
    <source>
        <dbReference type="Proteomes" id="UP001548713"/>
    </source>
</evidence>
<comment type="caution">
    <text evidence="11">The sequence shown here is derived from an EMBL/GenBank/DDBJ whole genome shotgun (WGS) entry which is preliminary data.</text>
</comment>
<dbReference type="PANTHER" id="PTHR31490:SF88">
    <property type="entry name" value="BETA-XYLANASE"/>
    <property type="match status" value="1"/>
</dbReference>
<evidence type="ECO:0000256" key="2">
    <source>
        <dbReference type="ARBA" id="ARBA00007495"/>
    </source>
</evidence>
<dbReference type="PANTHER" id="PTHR31490">
    <property type="entry name" value="GLYCOSYL HYDROLASE"/>
    <property type="match status" value="1"/>
</dbReference>
<evidence type="ECO:0000256" key="9">
    <source>
        <dbReference type="RuleBase" id="RU361174"/>
    </source>
</evidence>
<evidence type="ECO:0000256" key="3">
    <source>
        <dbReference type="ARBA" id="ARBA00022651"/>
    </source>
</evidence>
<dbReference type="SMART" id="SM00633">
    <property type="entry name" value="Glyco_10"/>
    <property type="match status" value="1"/>
</dbReference>
<dbReference type="Pfam" id="PF00331">
    <property type="entry name" value="Glyco_hydro_10"/>
    <property type="match status" value="1"/>
</dbReference>
<evidence type="ECO:0000256" key="6">
    <source>
        <dbReference type="ARBA" id="ARBA00023277"/>
    </source>
</evidence>
<dbReference type="InterPro" id="IPR044846">
    <property type="entry name" value="GH10"/>
</dbReference>
<evidence type="ECO:0000256" key="5">
    <source>
        <dbReference type="ARBA" id="ARBA00022801"/>
    </source>
</evidence>
<keyword evidence="12" id="KW-1185">Reference proteome</keyword>
<reference evidence="11 12" key="1">
    <citation type="submission" date="2024-07" db="EMBL/GenBank/DDBJ databases">
        <title>Novosphingobium kalidii RD2P27.</title>
        <authorList>
            <person name="Sun J.-Q."/>
        </authorList>
    </citation>
    <scope>NUCLEOTIDE SEQUENCE [LARGE SCALE GENOMIC DNA]</scope>
    <source>
        <strain evidence="11 12">RD2P27</strain>
    </source>
</reference>
<evidence type="ECO:0000256" key="4">
    <source>
        <dbReference type="ARBA" id="ARBA00022729"/>
    </source>
</evidence>
<feature type="domain" description="GH10" evidence="10">
    <location>
        <begin position="36"/>
        <end position="355"/>
    </location>
</feature>
<evidence type="ECO:0000313" key="11">
    <source>
        <dbReference type="EMBL" id="MET1756155.1"/>
    </source>
</evidence>
<evidence type="ECO:0000256" key="7">
    <source>
        <dbReference type="ARBA" id="ARBA00023295"/>
    </source>
</evidence>
<dbReference type="InterPro" id="IPR017853">
    <property type="entry name" value="GH"/>
</dbReference>
<keyword evidence="5 9" id="KW-0378">Hydrolase</keyword>
<gene>
    <name evidence="11" type="ORF">ABVV53_11920</name>
</gene>
<dbReference type="Gene3D" id="3.20.20.80">
    <property type="entry name" value="Glycosidases"/>
    <property type="match status" value="1"/>
</dbReference>
<keyword evidence="7 9" id="KW-0326">Glycosidase</keyword>
<dbReference type="EC" id="3.2.1.8" evidence="9"/>
<comment type="similarity">
    <text evidence="2 9">Belongs to the glycosyl hydrolase 10 (cellulase F) family.</text>
</comment>
<evidence type="ECO:0000256" key="1">
    <source>
        <dbReference type="ARBA" id="ARBA00000681"/>
    </source>
</evidence>
<dbReference type="Proteomes" id="UP001548713">
    <property type="component" value="Unassembled WGS sequence"/>
</dbReference>
<dbReference type="EMBL" id="JBEWLY010000019">
    <property type="protein sequence ID" value="MET1756155.1"/>
    <property type="molecule type" value="Genomic_DNA"/>
</dbReference>
<evidence type="ECO:0000259" key="10">
    <source>
        <dbReference type="PROSITE" id="PS51760"/>
    </source>
</evidence>
<name>A0ABV2D2Q4_9SPHN</name>
<dbReference type="PROSITE" id="PS51760">
    <property type="entry name" value="GH10_2"/>
    <property type="match status" value="1"/>
</dbReference>
<organism evidence="11 12">
    <name type="scientific">Novosphingobium kalidii</name>
    <dbReference type="NCBI Taxonomy" id="3230299"/>
    <lineage>
        <taxon>Bacteria</taxon>
        <taxon>Pseudomonadati</taxon>
        <taxon>Pseudomonadota</taxon>
        <taxon>Alphaproteobacteria</taxon>
        <taxon>Sphingomonadales</taxon>
        <taxon>Sphingomonadaceae</taxon>
        <taxon>Novosphingobium</taxon>
    </lineage>
</organism>
<dbReference type="InterPro" id="IPR001000">
    <property type="entry name" value="GH10_dom"/>
</dbReference>
<dbReference type="SUPFAM" id="SSF51445">
    <property type="entry name" value="(Trans)glycosidases"/>
    <property type="match status" value="1"/>
</dbReference>
<keyword evidence="4" id="KW-0732">Signal</keyword>